<keyword evidence="5" id="KW-1185">Reference proteome</keyword>
<dbReference type="InterPro" id="IPR002933">
    <property type="entry name" value="Peptidase_M20"/>
</dbReference>
<dbReference type="PANTHER" id="PTHR32494">
    <property type="entry name" value="ALLANTOATE DEIMINASE-RELATED"/>
    <property type="match status" value="1"/>
</dbReference>
<name>A0A0M5JB07_9BACI</name>
<feature type="binding site" evidence="3">
    <location>
        <position position="95"/>
    </location>
    <ligand>
        <name>Zn(2+)</name>
        <dbReference type="ChEBI" id="CHEBI:29105"/>
        <label>2</label>
    </ligand>
</feature>
<dbReference type="CDD" id="cd03884">
    <property type="entry name" value="M20_bAS"/>
    <property type="match status" value="1"/>
</dbReference>
<dbReference type="OrthoDB" id="9808195at2"/>
<reference evidence="5" key="1">
    <citation type="submission" date="2015-08" db="EMBL/GenBank/DDBJ databases">
        <title>Genome sequencing project for genomic taxonomy and phylogenomics of Bacillus-like bacteria.</title>
        <authorList>
            <person name="Liu B."/>
            <person name="Wang J."/>
            <person name="Zhu Y."/>
            <person name="Liu G."/>
            <person name="Chen Q."/>
            <person name="Chen Z."/>
            <person name="Lan J."/>
            <person name="Che J."/>
            <person name="Ge C."/>
            <person name="Shi H."/>
            <person name="Pan Z."/>
            <person name="Liu X."/>
        </authorList>
    </citation>
    <scope>NUCLEOTIDE SEQUENCE [LARGE SCALE GENOMIC DNA]</scope>
    <source>
        <strain evidence="5">FJAT-4402</strain>
    </source>
</reference>
<dbReference type="SUPFAM" id="SSF53187">
    <property type="entry name" value="Zn-dependent exopeptidases"/>
    <property type="match status" value="1"/>
</dbReference>
<dbReference type="InterPro" id="IPR010158">
    <property type="entry name" value="Amidase_Cbmase"/>
</dbReference>
<organism evidence="4 5">
    <name type="scientific">Bacillus gobiensis</name>
    <dbReference type="NCBI Taxonomy" id="1441095"/>
    <lineage>
        <taxon>Bacteria</taxon>
        <taxon>Bacillati</taxon>
        <taxon>Bacillota</taxon>
        <taxon>Bacilli</taxon>
        <taxon>Bacillales</taxon>
        <taxon>Bacillaceae</taxon>
        <taxon>Bacillus</taxon>
    </lineage>
</organism>
<keyword evidence="2 4" id="KW-0378">Hydrolase</keyword>
<evidence type="ECO:0000313" key="5">
    <source>
        <dbReference type="Proteomes" id="UP000067625"/>
    </source>
</evidence>
<dbReference type="SUPFAM" id="SSF55031">
    <property type="entry name" value="Bacterial exopeptidase dimerisation domain"/>
    <property type="match status" value="1"/>
</dbReference>
<feature type="binding site" evidence="3">
    <location>
        <position position="380"/>
    </location>
    <ligand>
        <name>Zn(2+)</name>
        <dbReference type="ChEBI" id="CHEBI:29105"/>
        <label>2</label>
    </ligand>
</feature>
<evidence type="ECO:0000313" key="4">
    <source>
        <dbReference type="EMBL" id="ALC80481.1"/>
    </source>
</evidence>
<dbReference type="Gene3D" id="3.40.630.10">
    <property type="entry name" value="Zn peptidases"/>
    <property type="match status" value="1"/>
</dbReference>
<dbReference type="PATRIC" id="fig|1441095.3.peg.416"/>
<dbReference type="STRING" id="1441095.AM592_01935"/>
<dbReference type="GO" id="GO:0016813">
    <property type="term" value="F:hydrolase activity, acting on carbon-nitrogen (but not peptide) bonds, in linear amidines"/>
    <property type="evidence" value="ECO:0007669"/>
    <property type="project" value="InterPro"/>
</dbReference>
<dbReference type="Gene3D" id="3.30.70.360">
    <property type="match status" value="1"/>
</dbReference>
<dbReference type="AlphaFoldDB" id="A0A0M5JB07"/>
<evidence type="ECO:0000256" key="1">
    <source>
        <dbReference type="ARBA" id="ARBA00006153"/>
    </source>
</evidence>
<comment type="cofactor">
    <cofactor evidence="3">
        <name>Zn(2+)</name>
        <dbReference type="ChEBI" id="CHEBI:29105"/>
    </cofactor>
    <text evidence="3">Binds 2 Zn(2+) ions per subunit.</text>
</comment>
<evidence type="ECO:0000256" key="3">
    <source>
        <dbReference type="PIRSR" id="PIRSR001235-1"/>
    </source>
</evidence>
<dbReference type="NCBIfam" id="NF006771">
    <property type="entry name" value="PRK09290.1-5"/>
    <property type="match status" value="1"/>
</dbReference>
<protein>
    <submittedName>
        <fullName evidence="4">Allantoate amidohydrolase</fullName>
    </submittedName>
</protein>
<accession>A0A0M5JB07</accession>
<gene>
    <name evidence="4" type="ORF">AM592_01935</name>
</gene>
<dbReference type="GO" id="GO:0046872">
    <property type="term" value="F:metal ion binding"/>
    <property type="evidence" value="ECO:0007669"/>
    <property type="project" value="UniProtKB-KW"/>
</dbReference>
<keyword evidence="3" id="KW-0862">Zinc</keyword>
<dbReference type="RefSeq" id="WP_053602214.1">
    <property type="nucleotide sequence ID" value="NZ_CP012600.1"/>
</dbReference>
<dbReference type="NCBIfam" id="TIGR01879">
    <property type="entry name" value="hydantase"/>
    <property type="match status" value="1"/>
</dbReference>
<dbReference type="Pfam" id="PF01546">
    <property type="entry name" value="Peptidase_M20"/>
    <property type="match status" value="1"/>
</dbReference>
<feature type="binding site" evidence="3">
    <location>
        <position position="84"/>
    </location>
    <ligand>
        <name>Zn(2+)</name>
        <dbReference type="ChEBI" id="CHEBI:29105"/>
        <label>1</label>
    </ligand>
</feature>
<dbReference type="InterPro" id="IPR036264">
    <property type="entry name" value="Bact_exopeptidase_dim_dom"/>
</dbReference>
<dbReference type="EMBL" id="CP012600">
    <property type="protein sequence ID" value="ALC80481.1"/>
    <property type="molecule type" value="Genomic_DNA"/>
</dbReference>
<feature type="binding site" evidence="3">
    <location>
        <position position="191"/>
    </location>
    <ligand>
        <name>Zn(2+)</name>
        <dbReference type="ChEBI" id="CHEBI:29105"/>
        <label>1</label>
    </ligand>
</feature>
<dbReference type="PANTHER" id="PTHR32494:SF5">
    <property type="entry name" value="ALLANTOATE AMIDOHYDROLASE"/>
    <property type="match status" value="1"/>
</dbReference>
<dbReference type="PIRSF" id="PIRSF001235">
    <property type="entry name" value="Amidase_carbamoylase"/>
    <property type="match status" value="1"/>
</dbReference>
<evidence type="ECO:0000256" key="2">
    <source>
        <dbReference type="ARBA" id="ARBA00022801"/>
    </source>
</evidence>
<sequence>MELQKLLINGFRLKEELENFASFGRTENKGVTRLSLSKPDILARNYFCSCCESLGMSVRFDDMGNIYATLKGASDAPPIVMGSHLDSVKKGGRFDGTLGVLAALEVVRTLVDHQIKPRVPITIVNFTNEEGARFDPAMMSSGVIAGKFNKREILQKKDKEGITFEQALQSSGYEGSIENRLKEAAAYLELHIEQGPVLESESLDIGIVEGVVGMVCYGIEVIGESNHAGTTPMRMRKDPLFATNDLITELREKLGKLDDQLVYTMGEMNVTPNIHTVIPNKVVFSLEARHKDEEVIRKVEEIIAELPAIVGDCSVKAEKRWSRDTVWFDKKLCDHMENSTQSLGYSYKKMFSGAGHDAQFIASFIPSVMIFAPSKNGQSHCEAEFTSYEEYTKAANVLLDTVVSLIK</sequence>
<feature type="binding site" evidence="3">
    <location>
        <position position="95"/>
    </location>
    <ligand>
        <name>Zn(2+)</name>
        <dbReference type="ChEBI" id="CHEBI:29105"/>
        <label>1</label>
    </ligand>
</feature>
<proteinExistence type="inferred from homology"/>
<dbReference type="Proteomes" id="UP000067625">
    <property type="component" value="Chromosome"/>
</dbReference>
<feature type="binding site" evidence="3">
    <location>
        <position position="130"/>
    </location>
    <ligand>
        <name>Zn(2+)</name>
        <dbReference type="ChEBI" id="CHEBI:29105"/>
        <label>2</label>
    </ligand>
</feature>
<reference evidence="4 5" key="2">
    <citation type="journal article" date="2016" name="Int. J. Syst. Evol. Microbiol.">
        <title>Bacillus gobiensis sp. nov., isolated from a soil sample.</title>
        <authorList>
            <person name="Liu B."/>
            <person name="Liu G.H."/>
            <person name="Cetin S."/>
            <person name="Schumann P."/>
            <person name="Pan Z.Z."/>
            <person name="Chen Q.Q."/>
        </authorList>
    </citation>
    <scope>NUCLEOTIDE SEQUENCE [LARGE SCALE GENOMIC DNA]</scope>
    <source>
        <strain evidence="4 5">FJAT-4402</strain>
    </source>
</reference>
<keyword evidence="3" id="KW-0479">Metal-binding</keyword>
<comment type="similarity">
    <text evidence="1">Belongs to the peptidase M20 family.</text>
</comment>